<reference evidence="10" key="1">
    <citation type="submission" date="2023-07" db="EMBL/GenBank/DDBJ databases">
        <authorList>
            <person name="Stuckert A."/>
        </authorList>
    </citation>
    <scope>NUCLEOTIDE SEQUENCE</scope>
</reference>
<comment type="caution">
    <text evidence="10">The sequence shown here is derived from an EMBL/GenBank/DDBJ whole genome shotgun (WGS) entry which is preliminary data.</text>
</comment>
<dbReference type="EMBL" id="CAUEEQ010075414">
    <property type="protein sequence ID" value="CAJ0966528.1"/>
    <property type="molecule type" value="Genomic_DNA"/>
</dbReference>
<dbReference type="Proteomes" id="UP001176940">
    <property type="component" value="Unassembled WGS sequence"/>
</dbReference>
<name>A0ABN9MMA6_9NEOB</name>
<comment type="subcellular location">
    <subcellularLocation>
        <location evidence="1">Mitochondrion</location>
    </subcellularLocation>
</comment>
<proteinExistence type="inferred from homology"/>
<comment type="function">
    <text evidence="6">As part of the MCIA complex, involved in the assembly of the mitochondrial complex I.</text>
</comment>
<organism evidence="10 11">
    <name type="scientific">Ranitomeya imitator</name>
    <name type="common">mimic poison frog</name>
    <dbReference type="NCBI Taxonomy" id="111125"/>
    <lineage>
        <taxon>Eukaryota</taxon>
        <taxon>Metazoa</taxon>
        <taxon>Chordata</taxon>
        <taxon>Craniata</taxon>
        <taxon>Vertebrata</taxon>
        <taxon>Euteleostomi</taxon>
        <taxon>Amphibia</taxon>
        <taxon>Batrachia</taxon>
        <taxon>Anura</taxon>
        <taxon>Neobatrachia</taxon>
        <taxon>Hyloidea</taxon>
        <taxon>Dendrobatidae</taxon>
        <taxon>Dendrobatinae</taxon>
        <taxon>Ranitomeya</taxon>
    </lineage>
</organism>
<evidence type="ECO:0000256" key="2">
    <source>
        <dbReference type="ARBA" id="ARBA00007884"/>
    </source>
</evidence>
<evidence type="ECO:0000256" key="8">
    <source>
        <dbReference type="ARBA" id="ARBA00047124"/>
    </source>
</evidence>
<keyword evidence="11" id="KW-1185">Reference proteome</keyword>
<protein>
    <recommendedName>
        <fullName evidence="3">Complex I intermediate-associated protein 30, mitochondrial</fullName>
    </recommendedName>
    <alternativeName>
        <fullName evidence="7">NADH dehydrogenase [ubiquinone] 1 alpha subcomplex assembly factor 1</fullName>
    </alternativeName>
</protein>
<keyword evidence="4" id="KW-0496">Mitochondrion</keyword>
<gene>
    <name evidence="10" type="ORF">RIMI_LOCUS21411318</name>
</gene>
<dbReference type="Pfam" id="PF08547">
    <property type="entry name" value="CIA30"/>
    <property type="match status" value="1"/>
</dbReference>
<dbReference type="InterPro" id="IPR013857">
    <property type="entry name" value="NADH-UbQ_OxRdtase-assoc_prot30"/>
</dbReference>
<feature type="domain" description="NADH:ubiquinone oxidoreductase intermediate-associated protein 30" evidence="9">
    <location>
        <begin position="111"/>
        <end position="275"/>
    </location>
</feature>
<evidence type="ECO:0000313" key="11">
    <source>
        <dbReference type="Proteomes" id="UP001176940"/>
    </source>
</evidence>
<dbReference type="SUPFAM" id="SSF49785">
    <property type="entry name" value="Galactose-binding domain-like"/>
    <property type="match status" value="1"/>
</dbReference>
<dbReference type="PANTHER" id="PTHR13194:SF18">
    <property type="entry name" value="COMPLEX I INTERMEDIATE-ASSOCIATED PROTEIN 30, MITOCHONDRIAL"/>
    <property type="match status" value="1"/>
</dbReference>
<evidence type="ECO:0000256" key="4">
    <source>
        <dbReference type="ARBA" id="ARBA00023128"/>
    </source>
</evidence>
<sequence length="300" mass="34593">MAVTLRMNSGLHLCKNHPWSRHCLAFYPAVPHPVVYINSYRRPGLPPDKTPFWKKTDFSIKNGVNSVKKHFGLLMKEAADHLRGPNGKKPYGRICWSRQAWCGSSESQKIWTNDVEIGGKSQAFLKIGNNSQTALFYGVLNNDVPRDGETRFSGYCTLRTKAPKGSFNRKLSYDWSNFNILHLRIRGDGRPWMVNIQSETYFSAQWDDLYNYFLYTRGGPYWQDVKIPLSKFFLTSRGRIQDGQFPLWPDKASTTITTLGFTLADRADGPFHLEIDFIGLCKDQAHTEEFAYEHYQYKPL</sequence>
<dbReference type="InterPro" id="IPR039131">
    <property type="entry name" value="NDUFAF1"/>
</dbReference>
<dbReference type="InterPro" id="IPR008979">
    <property type="entry name" value="Galactose-bd-like_sf"/>
</dbReference>
<evidence type="ECO:0000256" key="6">
    <source>
        <dbReference type="ARBA" id="ARBA00029396"/>
    </source>
</evidence>
<accession>A0ABN9MMA6</accession>
<keyword evidence="5" id="KW-0143">Chaperone</keyword>
<evidence type="ECO:0000313" key="10">
    <source>
        <dbReference type="EMBL" id="CAJ0966528.1"/>
    </source>
</evidence>
<evidence type="ECO:0000259" key="9">
    <source>
        <dbReference type="Pfam" id="PF08547"/>
    </source>
</evidence>
<evidence type="ECO:0000256" key="3">
    <source>
        <dbReference type="ARBA" id="ARBA00020004"/>
    </source>
</evidence>
<dbReference type="PANTHER" id="PTHR13194">
    <property type="entry name" value="COMPLEX I INTERMEDIATE-ASSOCIATED PROTEIN 30"/>
    <property type="match status" value="1"/>
</dbReference>
<evidence type="ECO:0000256" key="5">
    <source>
        <dbReference type="ARBA" id="ARBA00023186"/>
    </source>
</evidence>
<comment type="similarity">
    <text evidence="2">Belongs to the CIA30 family.</text>
</comment>
<evidence type="ECO:0000256" key="1">
    <source>
        <dbReference type="ARBA" id="ARBA00004173"/>
    </source>
</evidence>
<evidence type="ECO:0000256" key="7">
    <source>
        <dbReference type="ARBA" id="ARBA00031882"/>
    </source>
</evidence>
<comment type="subunit">
    <text evidence="8">Part of the mitochondrial complex I assembly/MCIA complex that comprises at least the core subunits TMEM126B, NDUFAF1, ECSIT and ACAD9 and complement subunits such as COA1 and TMEM186. Interacts with ECSIT. Interacts with ACAD9. At early stages of complex I assembly, it is found in intermediate subcomplexes that contain different subunits including NDUFB6, NDUFA6, NDUFA9, NDUFS3, NDUFS7, ND1, ND2 and ND3. Interacts with TMEM70 and TMEM242.</text>
</comment>
<dbReference type="Gene3D" id="2.60.120.430">
    <property type="entry name" value="Galactose-binding lectin"/>
    <property type="match status" value="1"/>
</dbReference>